<keyword evidence="6" id="KW-1185">Reference proteome</keyword>
<evidence type="ECO:0000313" key="5">
    <source>
        <dbReference type="EMBL" id="MDP8591510.1"/>
    </source>
</evidence>
<evidence type="ECO:0000313" key="6">
    <source>
        <dbReference type="Proteomes" id="UP001238215"/>
    </source>
</evidence>
<keyword evidence="2" id="KW-0680">Restriction system</keyword>
<dbReference type="GO" id="GO:0009307">
    <property type="term" value="P:DNA restriction-modification system"/>
    <property type="evidence" value="ECO:0007669"/>
    <property type="project" value="UniProtKB-KW"/>
</dbReference>
<dbReference type="GO" id="GO:0016787">
    <property type="term" value="F:hydrolase activity"/>
    <property type="evidence" value="ECO:0007669"/>
    <property type="project" value="UniProtKB-KW"/>
</dbReference>
<keyword evidence="5" id="KW-0255">Endonuclease</keyword>
<evidence type="ECO:0000256" key="2">
    <source>
        <dbReference type="ARBA" id="ARBA00022747"/>
    </source>
</evidence>
<comment type="caution">
    <text evidence="5">The sequence shown here is derived from an EMBL/GenBank/DDBJ whole genome shotgun (WGS) entry which is preliminary data.</text>
</comment>
<dbReference type="Proteomes" id="UP001238215">
    <property type="component" value="Unassembled WGS sequence"/>
</dbReference>
<keyword evidence="3" id="KW-0238">DNA-binding</keyword>
<keyword evidence="5" id="KW-0378">Hydrolase</keyword>
<dbReference type="AlphaFoldDB" id="A0AAJ1SP49"/>
<dbReference type="RefSeq" id="WP_306403433.1">
    <property type="nucleotide sequence ID" value="NZ_JAVBZS010000243.1"/>
</dbReference>
<protein>
    <submittedName>
        <fullName evidence="5">Restriction endonuclease subunit S</fullName>
        <ecNumber evidence="5">3.1.21.-</ecNumber>
    </submittedName>
</protein>
<evidence type="ECO:0000256" key="3">
    <source>
        <dbReference type="ARBA" id="ARBA00023125"/>
    </source>
</evidence>
<name>A0AAJ1SP49_9ENTE</name>
<keyword evidence="5" id="KW-0540">Nuclease</keyword>
<dbReference type="InterPro" id="IPR000055">
    <property type="entry name" value="Restrct_endonuc_typeI_TRD"/>
</dbReference>
<feature type="domain" description="Type I restriction modification DNA specificity" evidence="4">
    <location>
        <begin position="34"/>
        <end position="178"/>
    </location>
</feature>
<dbReference type="SUPFAM" id="SSF116734">
    <property type="entry name" value="DNA methylase specificity domain"/>
    <property type="match status" value="1"/>
</dbReference>
<dbReference type="Pfam" id="PF01420">
    <property type="entry name" value="Methylase_S"/>
    <property type="match status" value="1"/>
</dbReference>
<accession>A0AAJ1SP49</accession>
<feature type="non-terminal residue" evidence="5">
    <location>
        <position position="1"/>
    </location>
</feature>
<dbReference type="GO" id="GO:0003677">
    <property type="term" value="F:DNA binding"/>
    <property type="evidence" value="ECO:0007669"/>
    <property type="project" value="UniProtKB-KW"/>
</dbReference>
<organism evidence="5 6">
    <name type="scientific">Enterococcus lactis</name>
    <dbReference type="NCBI Taxonomy" id="357441"/>
    <lineage>
        <taxon>Bacteria</taxon>
        <taxon>Bacillati</taxon>
        <taxon>Bacillota</taxon>
        <taxon>Bacilli</taxon>
        <taxon>Lactobacillales</taxon>
        <taxon>Enterococcaceae</taxon>
        <taxon>Enterococcus</taxon>
    </lineage>
</organism>
<dbReference type="EMBL" id="JAVBZS010000243">
    <property type="protein sequence ID" value="MDP8591510.1"/>
    <property type="molecule type" value="Genomic_DNA"/>
</dbReference>
<dbReference type="EC" id="3.1.21.-" evidence="5"/>
<sequence length="198" mass="23049">LRSSNYGGETMIIKKTVGELINYVDERNIDSSIMDFYGININKEFMPTVANIDTVDPKKYKVVRKNRFVFSGMQTGRDKTIRIGLFDRENPIIVSPAYTTFEIKDEDVILPEYFFMLFLRNESDRYGWFISDSSVRANLDLDRFEEILFNLPPIEIQRKYVKLYEAISRVPELKQQIKDICPILINGAIKEARALAKV</sequence>
<proteinExistence type="inferred from homology"/>
<dbReference type="InterPro" id="IPR044946">
    <property type="entry name" value="Restrct_endonuc_typeI_TRD_sf"/>
</dbReference>
<comment type="similarity">
    <text evidence="1">Belongs to the type-I restriction system S methylase family.</text>
</comment>
<evidence type="ECO:0000256" key="1">
    <source>
        <dbReference type="ARBA" id="ARBA00010923"/>
    </source>
</evidence>
<reference evidence="5 6" key="1">
    <citation type="submission" date="2023-08" db="EMBL/GenBank/DDBJ databases">
        <title>Whole genome sequencing of Enterococcus.</title>
        <authorList>
            <person name="Kaptchouang Tchatchouang C.D."/>
            <person name="Ateba C.N."/>
        </authorList>
    </citation>
    <scope>NUCLEOTIDE SEQUENCE [LARGE SCALE GENOMIC DNA]</scope>
    <source>
        <strain evidence="5 6">ENT3_CNKT_NWU</strain>
    </source>
</reference>
<dbReference type="GO" id="GO:0004519">
    <property type="term" value="F:endonuclease activity"/>
    <property type="evidence" value="ECO:0007669"/>
    <property type="project" value="UniProtKB-KW"/>
</dbReference>
<dbReference type="Gene3D" id="3.90.220.20">
    <property type="entry name" value="DNA methylase specificity domains"/>
    <property type="match status" value="1"/>
</dbReference>
<gene>
    <name evidence="5" type="ORF">RAN64_16345</name>
</gene>
<evidence type="ECO:0000259" key="4">
    <source>
        <dbReference type="Pfam" id="PF01420"/>
    </source>
</evidence>